<reference evidence="5" key="4">
    <citation type="journal article" date="2022" name="Microb. Genom.">
        <title>A global pangenome for the wheat fungal pathogen Pyrenophora tritici-repentis and prediction of effector protein structural homology.</title>
        <authorList>
            <person name="Moolhuijzen P.M."/>
            <person name="See P.T."/>
            <person name="Shi G."/>
            <person name="Powell H.R."/>
            <person name="Cockram J."/>
            <person name="Jorgensen L.N."/>
            <person name="Benslimane H."/>
            <person name="Strelkov S.E."/>
            <person name="Turner J."/>
            <person name="Liu Z."/>
            <person name="Moffat C.S."/>
        </authorList>
    </citation>
    <scope>NUCLEOTIDE SEQUENCE [LARGE SCALE GENOMIC DNA]</scope>
</reference>
<dbReference type="Pfam" id="PF20237">
    <property type="entry name" value="DUF6594"/>
    <property type="match status" value="1"/>
</dbReference>
<dbReference type="OrthoDB" id="3546297at2759"/>
<feature type="domain" description="DUF6594" evidence="2">
    <location>
        <begin position="31"/>
        <end position="283"/>
    </location>
</feature>
<keyword evidence="1" id="KW-0812">Transmembrane</keyword>
<evidence type="ECO:0000313" key="4">
    <source>
        <dbReference type="EMBL" id="KAI1507478.1"/>
    </source>
</evidence>
<name>A0A2W1D1F8_9PLEO</name>
<dbReference type="EMBL" id="NQIK02000003">
    <property type="protein sequence ID" value="KAF7572550.1"/>
    <property type="molecule type" value="Genomic_DNA"/>
</dbReference>
<feature type="transmembrane region" description="Helical" evidence="1">
    <location>
        <begin position="273"/>
        <end position="292"/>
    </location>
</feature>
<dbReference type="PANTHER" id="PTHR34502:SF5">
    <property type="entry name" value="DUF6594 DOMAIN-CONTAINING PROTEIN"/>
    <property type="match status" value="1"/>
</dbReference>
<dbReference type="PANTHER" id="PTHR34502">
    <property type="entry name" value="DUF6594 DOMAIN-CONTAINING PROTEIN-RELATED"/>
    <property type="match status" value="1"/>
</dbReference>
<feature type="transmembrane region" description="Helical" evidence="1">
    <location>
        <begin position="247"/>
        <end position="267"/>
    </location>
</feature>
<keyword evidence="1" id="KW-1133">Transmembrane helix</keyword>
<dbReference type="EMBL" id="NRDI02000040">
    <property type="protein sequence ID" value="KAI1507478.1"/>
    <property type="molecule type" value="Genomic_DNA"/>
</dbReference>
<evidence type="ECO:0000259" key="2">
    <source>
        <dbReference type="Pfam" id="PF20237"/>
    </source>
</evidence>
<keyword evidence="1" id="KW-0472">Membrane</keyword>
<accession>A0A2W1D1F8</accession>
<evidence type="ECO:0000256" key="1">
    <source>
        <dbReference type="SAM" id="Phobius"/>
    </source>
</evidence>
<feature type="transmembrane region" description="Helical" evidence="1">
    <location>
        <begin position="216"/>
        <end position="235"/>
    </location>
</feature>
<dbReference type="Proteomes" id="UP000249757">
    <property type="component" value="Unassembled WGS sequence"/>
</dbReference>
<reference evidence="3" key="1">
    <citation type="journal article" date="2018" name="BMC Genomics">
        <title>Comparative genomics of the wheat fungal pathogen Pyrenophora tritici-repentis reveals chromosomal variations and genome plasticity.</title>
        <authorList>
            <person name="Moolhuijzen P."/>
            <person name="See P.T."/>
            <person name="Hane J.K."/>
            <person name="Shi G."/>
            <person name="Liu Z."/>
            <person name="Oliver R.P."/>
            <person name="Moffat C.S."/>
        </authorList>
    </citation>
    <scope>NUCLEOTIDE SEQUENCE [LARGE SCALE GENOMIC DNA]</scope>
    <source>
        <strain evidence="3">M4</strain>
    </source>
</reference>
<keyword evidence="5" id="KW-1185">Reference proteome</keyword>
<comment type="caution">
    <text evidence="4">The sequence shown here is derived from an EMBL/GenBank/DDBJ whole genome shotgun (WGS) entry which is preliminary data.</text>
</comment>
<evidence type="ECO:0000313" key="5">
    <source>
        <dbReference type="Proteomes" id="UP000249757"/>
    </source>
</evidence>
<reference evidence="4" key="3">
    <citation type="journal article" date="2022" name="bioRxiv">
        <title>A global pangenome for the wheat fungal pathogen Pyrenophora tritici-repentis and prediction of effector protein structural homology.</title>
        <authorList>
            <person name="Moolhuijzen P."/>
            <person name="See P.T."/>
            <person name="Shi G."/>
            <person name="Powell H.R."/>
            <person name="Cockram J."/>
            <person name="Jorgensen L.N."/>
            <person name="Benslimane H."/>
            <person name="Strelkov S.E."/>
            <person name="Turner J."/>
            <person name="Liu Z."/>
            <person name="Moffat C.S."/>
        </authorList>
    </citation>
    <scope>NUCLEOTIDE SEQUENCE</scope>
    <source>
        <strain evidence="4">86-124</strain>
    </source>
</reference>
<gene>
    <name evidence="4" type="ORF">Ptr86124_013582</name>
    <name evidence="3" type="ORF">PtrM4_074550</name>
</gene>
<proteinExistence type="predicted"/>
<evidence type="ECO:0000313" key="3">
    <source>
        <dbReference type="EMBL" id="KAF7572550.1"/>
    </source>
</evidence>
<dbReference type="Proteomes" id="UP000245464">
    <property type="component" value="Chromosome 3"/>
</dbReference>
<reference evidence="4" key="2">
    <citation type="submission" date="2021-05" db="EMBL/GenBank/DDBJ databases">
        <authorList>
            <person name="Moolhuijzen P.M."/>
            <person name="Moffat C.S."/>
        </authorList>
    </citation>
    <scope>NUCLEOTIDE SEQUENCE</scope>
    <source>
        <strain evidence="4">86-124</strain>
    </source>
</reference>
<protein>
    <recommendedName>
        <fullName evidence="2">DUF6594 domain-containing protein</fullName>
    </recommendedName>
</protein>
<dbReference type="InterPro" id="IPR046529">
    <property type="entry name" value="DUF6594"/>
</dbReference>
<organism evidence="4 5">
    <name type="scientific">Pyrenophora tritici-repentis</name>
    <dbReference type="NCBI Taxonomy" id="45151"/>
    <lineage>
        <taxon>Eukaryota</taxon>
        <taxon>Fungi</taxon>
        <taxon>Dikarya</taxon>
        <taxon>Ascomycota</taxon>
        <taxon>Pezizomycotina</taxon>
        <taxon>Dothideomycetes</taxon>
        <taxon>Pleosporomycetidae</taxon>
        <taxon>Pleosporales</taxon>
        <taxon>Pleosporineae</taxon>
        <taxon>Pleosporaceae</taxon>
        <taxon>Pyrenophora</taxon>
    </lineage>
</organism>
<sequence length="296" mass="33264">MSTSPPTHEPLGRTSSVDAFRKCWVASTADNNLTLHGFRRFKTTQLLNLRFLENEIADMDHTIYQAGLSLGLSPSPGDRLGLQYSKRDADVPKVNDVITREFISKLRHLIKEYNEALAAFNNIMTMETFSLLDDEQHASLRDDLSLDEAHKTRLLRVDLGTRSRTDPFQRWLHKYLRAFRYWRLSRKARSNSEGLGSVSGRQQRWSYQNTILIAEVIGRVTTAALTAVFIIAPLAIMSHESSKNIQLIVVSVCIIILSFLVSLSLKVSSFEMMAVSAGYAAVLSVFVSNVPASAER</sequence>
<dbReference type="AlphaFoldDB" id="A0A2W1D1F8"/>